<name>A0AAU8CJ15_9HYPH</name>
<proteinExistence type="predicted"/>
<sequence length="129" mass="14979">MSKLDQVFEAYRDYTRRSLETRKHRQSVTGWSSSPLKVIHDWSAHDGTRMISIPAHLRLPDVNPLLIDFNLQMIWARTLTGIDGRLRLIDHLYENLSRPRQLHLETIEITRLVLFKGDPRDGAPKEAAP</sequence>
<organism evidence="1">
    <name type="scientific">Mesorhizobium sp. WSM2240</name>
    <dbReference type="NCBI Taxonomy" id="3228851"/>
    <lineage>
        <taxon>Bacteria</taxon>
        <taxon>Pseudomonadati</taxon>
        <taxon>Pseudomonadota</taxon>
        <taxon>Alphaproteobacteria</taxon>
        <taxon>Hyphomicrobiales</taxon>
        <taxon>Phyllobacteriaceae</taxon>
        <taxon>Mesorhizobium</taxon>
    </lineage>
</organism>
<reference evidence="1" key="1">
    <citation type="submission" date="2024-06" db="EMBL/GenBank/DDBJ databases">
        <title>Mesorhizobium karijinii sp. nov., a symbiont of the iconic Swainsona formosa from arid Australia.</title>
        <authorList>
            <person name="Hill Y.J."/>
            <person name="Watkin E.L.J."/>
            <person name="O'Hara G.W."/>
            <person name="Terpolilli J."/>
            <person name="Tye M.L."/>
            <person name="Kohlmeier M.G."/>
        </authorList>
    </citation>
    <scope>NUCLEOTIDE SEQUENCE</scope>
    <source>
        <strain evidence="1">WSM2240</strain>
    </source>
</reference>
<protein>
    <submittedName>
        <fullName evidence="1">Uncharacterized protein</fullName>
    </submittedName>
</protein>
<dbReference type="AlphaFoldDB" id="A0AAU8CJ15"/>
<evidence type="ECO:0000313" key="1">
    <source>
        <dbReference type="EMBL" id="XCG46716.1"/>
    </source>
</evidence>
<gene>
    <name evidence="1" type="ORF">ABVK50_15455</name>
</gene>
<dbReference type="RefSeq" id="WP_353645746.1">
    <property type="nucleotide sequence ID" value="NZ_CP159253.1"/>
</dbReference>
<dbReference type="EMBL" id="CP159253">
    <property type="protein sequence ID" value="XCG46716.1"/>
    <property type="molecule type" value="Genomic_DNA"/>
</dbReference>
<accession>A0AAU8CJ15</accession>